<dbReference type="AlphaFoldDB" id="A0A381RFT7"/>
<dbReference type="NCBIfam" id="NF010030">
    <property type="entry name" value="PRK13505.1"/>
    <property type="match status" value="1"/>
</dbReference>
<keyword evidence="1" id="KW-0554">One-carbon metabolism</keyword>
<dbReference type="InterPro" id="IPR027417">
    <property type="entry name" value="P-loop_NTPase"/>
</dbReference>
<dbReference type="Gene3D" id="3.30.1510.10">
    <property type="entry name" value="Domain 2, N(10)-formyltetrahydrofolate synthetase"/>
    <property type="match status" value="1"/>
</dbReference>
<sequence>MRTIEEIANDMGLDSTKLEPYGHDKAKVPLDAFPNVADKAKLIVVTAITPTPAGEGKSTTAVGLVQGLAKIGKKPILTIRQPALGPVFGHKGGGTGGGKSTVEPAVDVNLHFTGDFHAIESAHNLLAAMVDNAVFRNSIEGFDASGVTWRRVTDAEDRALRTIMTGGGGRLNAPVRETGFDINAASEIMAICSLAESYSDLRDRIGDIVVGWKRDGRTPVTAREINAVGSIMALLRDAIKPNLVQTSEGQPAIVHMGPFGNIAHGCSSILADKLAMNCGDYVVTEAGFGADLGFEKFMDIKVRQGGPEPSLAVVVTTIRGLKWHGGVAINDMNSTNLEAVRKGSENLKNALRIVNIYGLPAVVAINRFPTDSKDEIEVVKEVAKGAGAIGVEEANGFVSGGDGMTELAAAVVEAANQPSEVKLLYEDKDSFFDKVEYLAKSLYLSGNVTWGPMTKTTARRFSSNGWDFPVCMAKTHLSISADPKLKGAPTGHTLPIRELRILAGARQIVALAGDIITLPGLPSQPNAWDIDLNDNNEITGILST</sequence>
<dbReference type="HAMAP" id="MF_01543">
    <property type="entry name" value="FTHFS"/>
    <property type="match status" value="1"/>
</dbReference>
<dbReference type="Pfam" id="PF01268">
    <property type="entry name" value="FTHFS"/>
    <property type="match status" value="1"/>
</dbReference>
<dbReference type="SUPFAM" id="SSF52540">
    <property type="entry name" value="P-loop containing nucleoside triphosphate hydrolases"/>
    <property type="match status" value="1"/>
</dbReference>
<evidence type="ECO:0000256" key="1">
    <source>
        <dbReference type="ARBA" id="ARBA00022563"/>
    </source>
</evidence>
<evidence type="ECO:0000256" key="2">
    <source>
        <dbReference type="ARBA" id="ARBA00022598"/>
    </source>
</evidence>
<dbReference type="GO" id="GO:0005524">
    <property type="term" value="F:ATP binding"/>
    <property type="evidence" value="ECO:0007669"/>
    <property type="project" value="UniProtKB-KW"/>
</dbReference>
<evidence type="ECO:0008006" key="6">
    <source>
        <dbReference type="Google" id="ProtNLM"/>
    </source>
</evidence>
<dbReference type="EMBL" id="UINC01001884">
    <property type="protein sequence ID" value="SUZ90321.1"/>
    <property type="molecule type" value="Genomic_DNA"/>
</dbReference>
<evidence type="ECO:0000256" key="3">
    <source>
        <dbReference type="ARBA" id="ARBA00022741"/>
    </source>
</evidence>
<dbReference type="GO" id="GO:0004329">
    <property type="term" value="F:formate-tetrahydrofolate ligase activity"/>
    <property type="evidence" value="ECO:0007669"/>
    <property type="project" value="InterPro"/>
</dbReference>
<protein>
    <recommendedName>
        <fullName evidence="6">Formate--tetrahydrofolate ligase</fullName>
    </recommendedName>
</protein>
<accession>A0A381RFT7</accession>
<dbReference type="GO" id="GO:0006730">
    <property type="term" value="P:one-carbon metabolic process"/>
    <property type="evidence" value="ECO:0007669"/>
    <property type="project" value="UniProtKB-KW"/>
</dbReference>
<dbReference type="Gene3D" id="3.10.410.10">
    <property type="entry name" value="Formyltetrahydrofolate synthetase, domain 3"/>
    <property type="match status" value="1"/>
</dbReference>
<organism evidence="5">
    <name type="scientific">marine metagenome</name>
    <dbReference type="NCBI Taxonomy" id="408172"/>
    <lineage>
        <taxon>unclassified sequences</taxon>
        <taxon>metagenomes</taxon>
        <taxon>ecological metagenomes</taxon>
    </lineage>
</organism>
<dbReference type="Gene3D" id="3.40.50.300">
    <property type="entry name" value="P-loop containing nucleotide triphosphate hydrolases"/>
    <property type="match status" value="1"/>
</dbReference>
<gene>
    <name evidence="5" type="ORF">METZ01_LOCUS43175</name>
</gene>
<proteinExistence type="inferred from homology"/>
<keyword evidence="2" id="KW-0436">Ligase</keyword>
<evidence type="ECO:0000313" key="5">
    <source>
        <dbReference type="EMBL" id="SUZ90321.1"/>
    </source>
</evidence>
<dbReference type="InterPro" id="IPR000559">
    <property type="entry name" value="Formate_THF_ligase"/>
</dbReference>
<evidence type="ECO:0000256" key="4">
    <source>
        <dbReference type="ARBA" id="ARBA00022840"/>
    </source>
</evidence>
<reference evidence="5" key="1">
    <citation type="submission" date="2018-05" db="EMBL/GenBank/DDBJ databases">
        <authorList>
            <person name="Lanie J.A."/>
            <person name="Ng W.-L."/>
            <person name="Kazmierczak K.M."/>
            <person name="Andrzejewski T.M."/>
            <person name="Davidsen T.M."/>
            <person name="Wayne K.J."/>
            <person name="Tettelin H."/>
            <person name="Glass J.I."/>
            <person name="Rusch D."/>
            <person name="Podicherti R."/>
            <person name="Tsui H.-C.T."/>
            <person name="Winkler M.E."/>
        </authorList>
    </citation>
    <scope>NUCLEOTIDE SEQUENCE</scope>
</reference>
<keyword evidence="4" id="KW-0067">ATP-binding</keyword>
<keyword evidence="3" id="KW-0547">Nucleotide-binding</keyword>
<name>A0A381RFT7_9ZZZZ</name>